<reference evidence="2" key="1">
    <citation type="journal article" date="2022" name="Int. J. Mol. Sci.">
        <title>Draft Genome of Tanacetum Coccineum: Genomic Comparison of Closely Related Tanacetum-Family Plants.</title>
        <authorList>
            <person name="Yamashiro T."/>
            <person name="Shiraishi A."/>
            <person name="Nakayama K."/>
            <person name="Satake H."/>
        </authorList>
    </citation>
    <scope>NUCLEOTIDE SEQUENCE</scope>
</reference>
<gene>
    <name evidence="2" type="ORF">Tco_1005163</name>
</gene>
<comment type="caution">
    <text evidence="2">The sequence shown here is derived from an EMBL/GenBank/DDBJ whole genome shotgun (WGS) entry which is preliminary data.</text>
</comment>
<name>A0ABQ5FE53_9ASTR</name>
<keyword evidence="2" id="KW-0548">Nucleotidyltransferase</keyword>
<proteinExistence type="predicted"/>
<dbReference type="PANTHER" id="PTHR11439">
    <property type="entry name" value="GAG-POL-RELATED RETROTRANSPOSON"/>
    <property type="match status" value="1"/>
</dbReference>
<protein>
    <submittedName>
        <fullName evidence="2">RNA-directed DNA polymerase, eukaryota</fullName>
    </submittedName>
</protein>
<keyword evidence="2" id="KW-0695">RNA-directed DNA polymerase</keyword>
<dbReference type="Proteomes" id="UP001151760">
    <property type="component" value="Unassembled WGS sequence"/>
</dbReference>
<accession>A0ABQ5FE53</accession>
<reference evidence="2" key="2">
    <citation type="submission" date="2022-01" db="EMBL/GenBank/DDBJ databases">
        <authorList>
            <person name="Yamashiro T."/>
            <person name="Shiraishi A."/>
            <person name="Satake H."/>
            <person name="Nakayama K."/>
        </authorList>
    </citation>
    <scope>NUCLEOTIDE SEQUENCE</scope>
</reference>
<dbReference type="GO" id="GO:0003964">
    <property type="term" value="F:RNA-directed DNA polymerase activity"/>
    <property type="evidence" value="ECO:0007669"/>
    <property type="project" value="UniProtKB-KW"/>
</dbReference>
<dbReference type="Pfam" id="PF13966">
    <property type="entry name" value="zf-RVT"/>
    <property type="match status" value="1"/>
</dbReference>
<dbReference type="PANTHER" id="PTHR11439:SF524">
    <property type="entry name" value="RNA-DIRECTED DNA POLYMERASE, PROTEIN KINASE RLK-PELLE-DLSV FAMILY"/>
    <property type="match status" value="1"/>
</dbReference>
<organism evidence="2 3">
    <name type="scientific">Tanacetum coccineum</name>
    <dbReference type="NCBI Taxonomy" id="301880"/>
    <lineage>
        <taxon>Eukaryota</taxon>
        <taxon>Viridiplantae</taxon>
        <taxon>Streptophyta</taxon>
        <taxon>Embryophyta</taxon>
        <taxon>Tracheophyta</taxon>
        <taxon>Spermatophyta</taxon>
        <taxon>Magnoliopsida</taxon>
        <taxon>eudicotyledons</taxon>
        <taxon>Gunneridae</taxon>
        <taxon>Pentapetalae</taxon>
        <taxon>asterids</taxon>
        <taxon>campanulids</taxon>
        <taxon>Asterales</taxon>
        <taxon>Asteraceae</taxon>
        <taxon>Asteroideae</taxon>
        <taxon>Anthemideae</taxon>
        <taxon>Anthemidinae</taxon>
        <taxon>Tanacetum</taxon>
    </lineage>
</organism>
<evidence type="ECO:0000259" key="1">
    <source>
        <dbReference type="Pfam" id="PF13966"/>
    </source>
</evidence>
<dbReference type="EMBL" id="BQNB010017305">
    <property type="protein sequence ID" value="GJT61630.1"/>
    <property type="molecule type" value="Genomic_DNA"/>
</dbReference>
<evidence type="ECO:0000313" key="2">
    <source>
        <dbReference type="EMBL" id="GJT61630.1"/>
    </source>
</evidence>
<sequence length="511" mass="57262">MAPPVLLKKGTGNQKPGHRPTYPRLYALESCKSIDVAAKLAHSSMVYSFRCVPRGGVEQSQLADLMTKVEGVSLVTMNDRWVWSLEGSGDFSVASVRRLIDDKRLPEVSSKTRWIKAVPIKVNVHAWKVRLDCLPTRINISRRGMNIDSILCPICANAVESSRHLFFDCHVARETFRKIIRWWVVSYMEVSSYTEWLAWILNLRLSVKHKRLLEGVCYASSSAFLQRVIASLHVYAEEILERAHMQKCNLCRTLVDTESKLGADGDSGSGPTLYRSLAIALQCLTFTCPDISSALQQVFLYMHDPRELHLAVLKRFLHYLRVTRGSTSGYCVFLSDNLLSWSSKRQVTLSRSSAEAEYRGVANVVVETGWVCNLWRELHAPLFTATLIYCDNVSVVYMSTNPVQHQCTKHIEIDIHFVLDFVTSRRSITSNSVDVINSVDNNEGLISSGNGINIDVARNIAKTKAPSKKKVKQEESSDSDFENVYDDTSMFMASSSEKASGGGGAHNASFF</sequence>
<dbReference type="InterPro" id="IPR026960">
    <property type="entry name" value="RVT-Znf"/>
</dbReference>
<dbReference type="CDD" id="cd09272">
    <property type="entry name" value="RNase_HI_RT_Ty1"/>
    <property type="match status" value="1"/>
</dbReference>
<keyword evidence="3" id="KW-1185">Reference proteome</keyword>
<evidence type="ECO:0000313" key="3">
    <source>
        <dbReference type="Proteomes" id="UP001151760"/>
    </source>
</evidence>
<feature type="domain" description="Reverse transcriptase zinc-binding" evidence="1">
    <location>
        <begin position="91"/>
        <end position="174"/>
    </location>
</feature>
<keyword evidence="2" id="KW-0808">Transferase</keyword>